<organism evidence="7">
    <name type="scientific">Schistocephalus solidus</name>
    <name type="common">Tapeworm</name>
    <dbReference type="NCBI Taxonomy" id="70667"/>
    <lineage>
        <taxon>Eukaryota</taxon>
        <taxon>Metazoa</taxon>
        <taxon>Spiralia</taxon>
        <taxon>Lophotrochozoa</taxon>
        <taxon>Platyhelminthes</taxon>
        <taxon>Cestoda</taxon>
        <taxon>Eucestoda</taxon>
        <taxon>Diphyllobothriidea</taxon>
        <taxon>Diphyllobothriidae</taxon>
        <taxon>Schistocephalus</taxon>
    </lineage>
</organism>
<dbReference type="STRING" id="70667.A0A183SPA9"/>
<feature type="coiled-coil region" evidence="2">
    <location>
        <begin position="328"/>
        <end position="369"/>
    </location>
</feature>
<dbReference type="InterPro" id="IPR036236">
    <property type="entry name" value="Znf_C2H2_sf"/>
</dbReference>
<dbReference type="PROSITE" id="PS00028">
    <property type="entry name" value="ZINC_FINGER_C2H2_1"/>
    <property type="match status" value="1"/>
</dbReference>
<evidence type="ECO:0000259" key="4">
    <source>
        <dbReference type="PROSITE" id="PS50157"/>
    </source>
</evidence>
<dbReference type="SUPFAM" id="SSF57667">
    <property type="entry name" value="beta-beta-alpha zinc fingers"/>
    <property type="match status" value="1"/>
</dbReference>
<keyword evidence="1" id="KW-0862">Zinc</keyword>
<keyword evidence="6" id="KW-1185">Reference proteome</keyword>
<keyword evidence="2" id="KW-0175">Coiled coil</keyword>
<reference evidence="7" key="1">
    <citation type="submission" date="2016-06" db="UniProtKB">
        <authorList>
            <consortium name="WormBaseParasite"/>
        </authorList>
    </citation>
    <scope>IDENTIFICATION</scope>
</reference>
<evidence type="ECO:0000256" key="1">
    <source>
        <dbReference type="PROSITE-ProRule" id="PRU00042"/>
    </source>
</evidence>
<feature type="domain" description="C2H2-type" evidence="4">
    <location>
        <begin position="28"/>
        <end position="50"/>
    </location>
</feature>
<dbReference type="PROSITE" id="PS50157">
    <property type="entry name" value="ZINC_FINGER_C2H2_2"/>
    <property type="match status" value="2"/>
</dbReference>
<evidence type="ECO:0000256" key="3">
    <source>
        <dbReference type="SAM" id="MobiDB-lite"/>
    </source>
</evidence>
<dbReference type="PANTHER" id="PTHR14845:SF0">
    <property type="entry name" value="DUF4515 DOMAIN-CONTAINING PROTEIN"/>
    <property type="match status" value="1"/>
</dbReference>
<keyword evidence="1" id="KW-0863">Zinc-finger</keyword>
<dbReference type="SMART" id="SM00355">
    <property type="entry name" value="ZnF_C2H2"/>
    <property type="match status" value="2"/>
</dbReference>
<evidence type="ECO:0000313" key="6">
    <source>
        <dbReference type="Proteomes" id="UP000275846"/>
    </source>
</evidence>
<feature type="coiled-coil region" evidence="2">
    <location>
        <begin position="182"/>
        <end position="233"/>
    </location>
</feature>
<feature type="region of interest" description="Disordered" evidence="3">
    <location>
        <begin position="816"/>
        <end position="896"/>
    </location>
</feature>
<dbReference type="InterPro" id="IPR013087">
    <property type="entry name" value="Znf_C2H2_type"/>
</dbReference>
<accession>A0A183SPA9</accession>
<dbReference type="Proteomes" id="UP000275846">
    <property type="component" value="Unassembled WGS sequence"/>
</dbReference>
<evidence type="ECO:0000313" key="5">
    <source>
        <dbReference type="EMBL" id="VDL92442.1"/>
    </source>
</evidence>
<feature type="compositionally biased region" description="Basic and acidic residues" evidence="3">
    <location>
        <begin position="872"/>
        <end position="896"/>
    </location>
</feature>
<feature type="compositionally biased region" description="Basic and acidic residues" evidence="3">
    <location>
        <begin position="727"/>
        <end position="747"/>
    </location>
</feature>
<feature type="region of interest" description="Disordered" evidence="3">
    <location>
        <begin position="530"/>
        <end position="603"/>
    </location>
</feature>
<dbReference type="EMBL" id="UYSU01033522">
    <property type="protein sequence ID" value="VDL92442.1"/>
    <property type="molecule type" value="Genomic_DNA"/>
</dbReference>
<gene>
    <name evidence="5" type="ORF">SSLN_LOCUS6057</name>
</gene>
<dbReference type="Gene3D" id="3.30.160.60">
    <property type="entry name" value="Classic Zinc Finger"/>
    <property type="match status" value="1"/>
</dbReference>
<dbReference type="OrthoDB" id="441129at2759"/>
<dbReference type="PANTHER" id="PTHR14845">
    <property type="entry name" value="COILED-COIL DOMAIN-CONTAINING 166"/>
    <property type="match status" value="1"/>
</dbReference>
<keyword evidence="1" id="KW-0479">Metal-binding</keyword>
<feature type="compositionally biased region" description="Polar residues" evidence="3">
    <location>
        <begin position="574"/>
        <end position="584"/>
    </location>
</feature>
<dbReference type="GO" id="GO:0008270">
    <property type="term" value="F:zinc ion binding"/>
    <property type="evidence" value="ECO:0007669"/>
    <property type="project" value="UniProtKB-KW"/>
</dbReference>
<protein>
    <submittedName>
        <fullName evidence="7">C2H2-type domain-containing protein</fullName>
    </submittedName>
</protein>
<feature type="compositionally biased region" description="Polar residues" evidence="3">
    <location>
        <begin position="592"/>
        <end position="601"/>
    </location>
</feature>
<feature type="region of interest" description="Disordered" evidence="3">
    <location>
        <begin position="710"/>
        <end position="781"/>
    </location>
</feature>
<evidence type="ECO:0000256" key="2">
    <source>
        <dbReference type="SAM" id="Coils"/>
    </source>
</evidence>
<feature type="compositionally biased region" description="Basic and acidic residues" evidence="3">
    <location>
        <begin position="757"/>
        <end position="770"/>
    </location>
</feature>
<feature type="compositionally biased region" description="Basic and acidic residues" evidence="3">
    <location>
        <begin position="823"/>
        <end position="860"/>
    </location>
</feature>
<feature type="compositionally biased region" description="Acidic residues" evidence="3">
    <location>
        <begin position="861"/>
        <end position="871"/>
    </location>
</feature>
<proteinExistence type="predicted"/>
<dbReference type="WBParaSite" id="SSLN_0000625201-mRNA-1">
    <property type="protein sequence ID" value="SSLN_0000625201-mRNA-1"/>
    <property type="gene ID" value="SSLN_0000625201"/>
</dbReference>
<reference evidence="5 6" key="2">
    <citation type="submission" date="2018-11" db="EMBL/GenBank/DDBJ databases">
        <authorList>
            <consortium name="Pathogen Informatics"/>
        </authorList>
    </citation>
    <scope>NUCLEOTIDE SEQUENCE [LARGE SCALE GENOMIC DNA]</scope>
    <source>
        <strain evidence="5 6">NST_G2</strain>
    </source>
</reference>
<dbReference type="AlphaFoldDB" id="A0A183SPA9"/>
<feature type="domain" description="C2H2-type" evidence="4">
    <location>
        <begin position="70"/>
        <end position="97"/>
    </location>
</feature>
<sequence>MHKLRSCHSYRYCHPHYHDKHPPASTDFSCPHCARNFNSRIGLVGHLRIHRTNAGEPVPGAPTYSRRARFRCSHCSRTFKHCMGLLRHKRIRDNPRTEKEEDGKISTTELSIRNSRLWEIRLALSESEQKAFRKKNNELVEQIYGLQELVHNSEKDIVNVIAYLKDIDETKSVKVPRWPSPESRLRERIQQLSSELAEKEEIVRNQWQKLESIREFLEERQQMEAEILKLKLELRAQKLCYDEKVKLLELRCYADKKKREADFEKTVKDISKRAHQQAREHLMKAAQTALKQNTELRQDVELQSERASDLAAQLTAKEGRNRKLQIIKEELEASALEHHRKLNSVIEENGKLRTEVKELQEMVECFKTQVSEQNTAVQIQLQHGSQEATVQLERIFQEVRLEKLRAARIKALGEKILQERSAIEVFFLSALREIREEINNTRKEYTKAAETAFRHQMVLASKGKSNYPRIRTFQRGLPNSTNSVFKDFEAAETRMLTADKQSSLSDLTLEQKEHVLCRLFEKINASRIRPLQPSPKVPQEDNPSDRTASVQSILPALVNRRPNERNVGEEDDSTTVTTKLSPDSLSPAELTVQPSAGQLSSERPDGVLHISEDAFDNEQHKGTEVGSLTSGCGPASEKIQTELTFQTEQVGPQVTNDRLFALEEEDTQIFDPSGLQAKLSEQLQVQPLMIEGNESDRLSISKTDLQDDSVTGVNIIERPSTGVVEGSHQEDNRTELKRGERSHEQKTDNPASPKQPELSKADKGMSRDSKVSNGSKLNGDVEKMHHDQFGRIGDAITSTNIKNGTNEARKLSIKIVENDEEKPDEKKTSGRIAKENENLKCLEGESEFAGKEQELEPEDRPEIEDKEDVEQVGEKRRKDSPELEKLKDSNGRVETE</sequence>
<name>A0A183SPA9_SCHSO</name>
<evidence type="ECO:0000313" key="7">
    <source>
        <dbReference type="WBParaSite" id="SSLN_0000625201-mRNA-1"/>
    </source>
</evidence>